<protein>
    <recommendedName>
        <fullName evidence="3">Transposase Tc1-like domain-containing protein</fullName>
    </recommendedName>
</protein>
<proteinExistence type="predicted"/>
<keyword evidence="2" id="KW-1185">Reference proteome</keyword>
<evidence type="ECO:0008006" key="3">
    <source>
        <dbReference type="Google" id="ProtNLM"/>
    </source>
</evidence>
<reference evidence="1" key="1">
    <citation type="submission" date="2021-03" db="EMBL/GenBank/DDBJ databases">
        <title>Draft genome sequence of rust myrtle Austropuccinia psidii MF-1, a brazilian biotype.</title>
        <authorList>
            <person name="Quecine M.C."/>
            <person name="Pachon D.M.R."/>
            <person name="Bonatelli M.L."/>
            <person name="Correr F.H."/>
            <person name="Franceschini L.M."/>
            <person name="Leite T.F."/>
            <person name="Margarido G.R.A."/>
            <person name="Almeida C.A."/>
            <person name="Ferrarezi J.A."/>
            <person name="Labate C.A."/>
        </authorList>
    </citation>
    <scope>NUCLEOTIDE SEQUENCE</scope>
    <source>
        <strain evidence="1">MF-1</strain>
    </source>
</reference>
<name>A0A9Q3GZF0_9BASI</name>
<accession>A0A9Q3GZF0</accession>
<dbReference type="EMBL" id="AVOT02008068">
    <property type="protein sequence ID" value="MBW0485232.1"/>
    <property type="molecule type" value="Genomic_DNA"/>
</dbReference>
<organism evidence="1 2">
    <name type="scientific">Austropuccinia psidii MF-1</name>
    <dbReference type="NCBI Taxonomy" id="1389203"/>
    <lineage>
        <taxon>Eukaryota</taxon>
        <taxon>Fungi</taxon>
        <taxon>Dikarya</taxon>
        <taxon>Basidiomycota</taxon>
        <taxon>Pucciniomycotina</taxon>
        <taxon>Pucciniomycetes</taxon>
        <taxon>Pucciniales</taxon>
        <taxon>Sphaerophragmiaceae</taxon>
        <taxon>Austropuccinia</taxon>
    </lineage>
</organism>
<evidence type="ECO:0000313" key="2">
    <source>
        <dbReference type="Proteomes" id="UP000765509"/>
    </source>
</evidence>
<dbReference type="Proteomes" id="UP000765509">
    <property type="component" value="Unassembled WGS sequence"/>
</dbReference>
<gene>
    <name evidence="1" type="ORF">O181_024947</name>
</gene>
<dbReference type="AlphaFoldDB" id="A0A9Q3GZF0"/>
<dbReference type="GO" id="GO:0003676">
    <property type="term" value="F:nucleic acid binding"/>
    <property type="evidence" value="ECO:0007669"/>
    <property type="project" value="InterPro"/>
</dbReference>
<comment type="caution">
    <text evidence="1">The sequence shown here is derived from an EMBL/GenBank/DDBJ whole genome shotgun (WGS) entry which is preliminary data.</text>
</comment>
<dbReference type="InterPro" id="IPR036397">
    <property type="entry name" value="RNaseH_sf"/>
</dbReference>
<dbReference type="Gene3D" id="3.30.420.10">
    <property type="entry name" value="Ribonuclease H-like superfamily/Ribonuclease H"/>
    <property type="match status" value="1"/>
</dbReference>
<evidence type="ECO:0000313" key="1">
    <source>
        <dbReference type="EMBL" id="MBW0485232.1"/>
    </source>
</evidence>
<sequence length="160" mass="18839">MCQAGLPFQTILDLAGIPLTMVYNTIDKYQQIGTVRTQKKRERPTSMTERDRQELSQIITRGRLLTIAQVTDLMTHTVSTQTILQEIHKLSKHSHIAPRKPYLQHRLAFAQAHRHWTINKWAWVIWTNESAFELGKKFNRVRAWRTSQEKWNLENLAVNH</sequence>